<dbReference type="PRINTS" id="PR00081">
    <property type="entry name" value="GDHRDH"/>
</dbReference>
<dbReference type="AlphaFoldDB" id="A0A0J9VV26"/>
<proteinExistence type="inferred from homology"/>
<reference evidence="4" key="2">
    <citation type="journal article" date="2010" name="Nature">
        <title>Comparative genomics reveals mobile pathogenicity chromosomes in Fusarium.</title>
        <authorList>
            <person name="Ma L.J."/>
            <person name="van der Does H.C."/>
            <person name="Borkovich K.A."/>
            <person name="Coleman J.J."/>
            <person name="Daboussi M.J."/>
            <person name="Di Pietro A."/>
            <person name="Dufresne M."/>
            <person name="Freitag M."/>
            <person name="Grabherr M."/>
            <person name="Henrissat B."/>
            <person name="Houterman P.M."/>
            <person name="Kang S."/>
            <person name="Shim W.B."/>
            <person name="Woloshuk C."/>
            <person name="Xie X."/>
            <person name="Xu J.R."/>
            <person name="Antoniw J."/>
            <person name="Baker S.E."/>
            <person name="Bluhm B.H."/>
            <person name="Breakspear A."/>
            <person name="Brown D.W."/>
            <person name="Butchko R.A."/>
            <person name="Chapman S."/>
            <person name="Coulson R."/>
            <person name="Coutinho P.M."/>
            <person name="Danchin E.G."/>
            <person name="Diener A."/>
            <person name="Gale L.R."/>
            <person name="Gardiner D.M."/>
            <person name="Goff S."/>
            <person name="Hammond-Kosack K.E."/>
            <person name="Hilburn K."/>
            <person name="Hua-Van A."/>
            <person name="Jonkers W."/>
            <person name="Kazan K."/>
            <person name="Kodira C.D."/>
            <person name="Koehrsen M."/>
            <person name="Kumar L."/>
            <person name="Lee Y.H."/>
            <person name="Li L."/>
            <person name="Manners J.M."/>
            <person name="Miranda-Saavedra D."/>
            <person name="Mukherjee M."/>
            <person name="Park G."/>
            <person name="Park J."/>
            <person name="Park S.Y."/>
            <person name="Proctor R.H."/>
            <person name="Regev A."/>
            <person name="Ruiz-Roldan M.C."/>
            <person name="Sain D."/>
            <person name="Sakthikumar S."/>
            <person name="Sykes S."/>
            <person name="Schwartz D.C."/>
            <person name="Turgeon B.G."/>
            <person name="Wapinski I."/>
            <person name="Yoder O."/>
            <person name="Young S."/>
            <person name="Zeng Q."/>
            <person name="Zhou S."/>
            <person name="Galagan J."/>
            <person name="Cuomo C.A."/>
            <person name="Kistler H.C."/>
            <person name="Rep M."/>
        </authorList>
    </citation>
    <scope>NUCLEOTIDE SEQUENCE [LARGE SCALE GENOMIC DNA]</scope>
    <source>
        <strain evidence="4">4287</strain>
    </source>
</reference>
<dbReference type="GeneID" id="28954595"/>
<dbReference type="InterPro" id="IPR020904">
    <property type="entry name" value="Sc_DH/Rdtase_CS"/>
</dbReference>
<keyword evidence="2" id="KW-0521">NADP</keyword>
<dbReference type="VEuPathDB" id="FungiDB:FOXG_13329"/>
<organism evidence="4 5">
    <name type="scientific">Fusarium oxysporum f. sp. lycopersici (strain 4287 / CBS 123668 / FGSC 9935 / NRRL 34936)</name>
    <name type="common">Fusarium vascular wilt of tomato</name>
    <dbReference type="NCBI Taxonomy" id="426428"/>
    <lineage>
        <taxon>Eukaryota</taxon>
        <taxon>Fungi</taxon>
        <taxon>Dikarya</taxon>
        <taxon>Ascomycota</taxon>
        <taxon>Pezizomycotina</taxon>
        <taxon>Sordariomycetes</taxon>
        <taxon>Hypocreomycetidae</taxon>
        <taxon>Hypocreales</taxon>
        <taxon>Nectriaceae</taxon>
        <taxon>Fusarium</taxon>
        <taxon>Fusarium oxysporum species complex</taxon>
    </lineage>
</organism>
<evidence type="ECO:0008006" key="6">
    <source>
        <dbReference type="Google" id="ProtNLM"/>
    </source>
</evidence>
<evidence type="ECO:0000313" key="5">
    <source>
        <dbReference type="Proteomes" id="UP000009097"/>
    </source>
</evidence>
<dbReference type="EMBL" id="DS231714">
    <property type="protein sequence ID" value="KNB14475.1"/>
    <property type="molecule type" value="Genomic_DNA"/>
</dbReference>
<dbReference type="PROSITE" id="PS00061">
    <property type="entry name" value="ADH_SHORT"/>
    <property type="match status" value="1"/>
</dbReference>
<dbReference type="CDD" id="cd05233">
    <property type="entry name" value="SDR_c"/>
    <property type="match status" value="1"/>
</dbReference>
<dbReference type="Gene3D" id="3.40.50.720">
    <property type="entry name" value="NAD(P)-binding Rossmann-like Domain"/>
    <property type="match status" value="1"/>
</dbReference>
<gene>
    <name evidence="4" type="ORF">FOXG_13329</name>
</gene>
<accession>A0A0J9VV26</accession>
<evidence type="ECO:0000256" key="1">
    <source>
        <dbReference type="ARBA" id="ARBA00006484"/>
    </source>
</evidence>
<sequence length="286" mass="31435">MNQIKPHCNTTMMPKTAVVSGGARGIGRTLARYFLEKHYRVFILDIDEQELTHTTRTHLKSYYDSKAVDSAICDLRNTDEIYDRIQQAAKFLDGHIDVVINNGGIASPHWKDGKTMADRETLKEWQAYIETNLTAPFVVSQACIPFMKNEKDTGPVTDDSHSTAGPCIINVGSFRAKQSDPNQEGYASAKAGLLGLTHSMAVSLQPFGIRVNLVAPGRIKAGHESKEGDEKGVEWAHLNEDKDVEDHLTNRAGRPLDIAQAVEYLVNAGFVTGQDLIVDGGAVMIK</sequence>
<dbReference type="RefSeq" id="XP_018252520.1">
    <property type="nucleotide sequence ID" value="XM_018393285.1"/>
</dbReference>
<dbReference type="SUPFAM" id="SSF51735">
    <property type="entry name" value="NAD(P)-binding Rossmann-fold domains"/>
    <property type="match status" value="1"/>
</dbReference>
<reference evidence="4" key="1">
    <citation type="submission" date="2007-04" db="EMBL/GenBank/DDBJ databases">
        <authorList>
            <consortium name="The Broad Institute Genome Sequencing Platform"/>
            <person name="Birren B."/>
            <person name="Lander E."/>
            <person name="Galagan J."/>
            <person name="Nusbaum C."/>
            <person name="Devon K."/>
            <person name="Ma L.-J."/>
            <person name="Jaffe D."/>
            <person name="Butler J."/>
            <person name="Alvarez P."/>
            <person name="Gnerre S."/>
            <person name="Grabherr M."/>
            <person name="Kleber M."/>
            <person name="Mauceli E."/>
            <person name="Brockman W."/>
            <person name="MacCallum I.A."/>
            <person name="Young S."/>
            <person name="LaButti K."/>
            <person name="DeCaprio D."/>
            <person name="Crawford M."/>
            <person name="Koehrsen M."/>
            <person name="Engels R."/>
            <person name="Montgomery P."/>
            <person name="Pearson M."/>
            <person name="Howarth C."/>
            <person name="Larson L."/>
            <person name="White J."/>
            <person name="O'Leary S."/>
            <person name="Kodira C."/>
            <person name="Zeng Q."/>
            <person name="Yandava C."/>
            <person name="Alvarado L."/>
            <person name="Kistler C."/>
            <person name="Shim W.-B."/>
            <person name="Kang S."/>
            <person name="Woloshuk C."/>
        </authorList>
    </citation>
    <scope>NUCLEOTIDE SEQUENCE</scope>
    <source>
        <strain evidence="4">4287</strain>
    </source>
</reference>
<dbReference type="PANTHER" id="PTHR24321:SF8">
    <property type="entry name" value="ESTRADIOL 17-BETA-DEHYDROGENASE 8-RELATED"/>
    <property type="match status" value="1"/>
</dbReference>
<protein>
    <recommendedName>
        <fullName evidence="6">Short chain alcohol dehydrogenase</fullName>
    </recommendedName>
</protein>
<dbReference type="PRINTS" id="PR00080">
    <property type="entry name" value="SDRFAMILY"/>
</dbReference>
<name>A0A0J9VV26_FUSO4</name>
<evidence type="ECO:0000313" key="4">
    <source>
        <dbReference type="EMBL" id="KNB14475.1"/>
    </source>
</evidence>
<dbReference type="KEGG" id="fox:FOXG_13329"/>
<dbReference type="InterPro" id="IPR002347">
    <property type="entry name" value="SDR_fam"/>
</dbReference>
<keyword evidence="3" id="KW-0560">Oxidoreductase</keyword>
<comment type="similarity">
    <text evidence="1">Belongs to the short-chain dehydrogenases/reductases (SDR) family.</text>
</comment>
<dbReference type="GO" id="GO:0016491">
    <property type="term" value="F:oxidoreductase activity"/>
    <property type="evidence" value="ECO:0007669"/>
    <property type="project" value="UniProtKB-KW"/>
</dbReference>
<dbReference type="Proteomes" id="UP000009097">
    <property type="component" value="Unassembled WGS sequence"/>
</dbReference>
<dbReference type="PANTHER" id="PTHR24321">
    <property type="entry name" value="DEHYDROGENASES, SHORT CHAIN"/>
    <property type="match status" value="1"/>
</dbReference>
<evidence type="ECO:0000256" key="3">
    <source>
        <dbReference type="ARBA" id="ARBA00023002"/>
    </source>
</evidence>
<dbReference type="InterPro" id="IPR036291">
    <property type="entry name" value="NAD(P)-bd_dom_sf"/>
</dbReference>
<dbReference type="Pfam" id="PF13561">
    <property type="entry name" value="adh_short_C2"/>
    <property type="match status" value="1"/>
</dbReference>
<evidence type="ECO:0000256" key="2">
    <source>
        <dbReference type="ARBA" id="ARBA00022857"/>
    </source>
</evidence>
<dbReference type="OrthoDB" id="47007at2759"/>